<evidence type="ECO:0000313" key="2">
    <source>
        <dbReference type="Proteomes" id="UP000051587"/>
    </source>
</evidence>
<protein>
    <submittedName>
        <fullName evidence="1">Uncharacterized protein</fullName>
    </submittedName>
</protein>
<reference evidence="1 2" key="1">
    <citation type="submission" date="2015-09" db="EMBL/GenBank/DDBJ databases">
        <authorList>
            <consortium name="Swine Surveillance"/>
        </authorList>
    </citation>
    <scope>NUCLEOTIDE SEQUENCE [LARGE SCALE GENOMIC DNA]</scope>
    <source>
        <strain evidence="1 2">CECT 4357</strain>
    </source>
</reference>
<dbReference type="EMBL" id="CYSA01000016">
    <property type="protein sequence ID" value="CUH65256.1"/>
    <property type="molecule type" value="Genomic_DNA"/>
</dbReference>
<name>A0A0P1FXA8_THAGE</name>
<dbReference type="STRING" id="53501.SAMN04488043_11050"/>
<evidence type="ECO:0000313" key="1">
    <source>
        <dbReference type="EMBL" id="CUH65256.1"/>
    </source>
</evidence>
<keyword evidence="2" id="KW-1185">Reference proteome</keyword>
<dbReference type="OrthoDB" id="7772846at2"/>
<dbReference type="RefSeq" id="WP_058262504.1">
    <property type="nucleotide sequence ID" value="NZ_CP051181.1"/>
</dbReference>
<dbReference type="AlphaFoldDB" id="A0A0P1FXA8"/>
<sequence>MSELTLTKTRLFEGVWEGVLTVDAGKRRVSPQIEVIHLEARLPDVELVEDAEAGQWVLRVPIPAALLSDGVQSFVIRDADSGDVLESFAILAGEVMADDLRAEIALLREELDMLKRAFRRHCLETM</sequence>
<organism evidence="1 2">
    <name type="scientific">Thalassovita gelatinovora</name>
    <name type="common">Thalassobius gelatinovorus</name>
    <dbReference type="NCBI Taxonomy" id="53501"/>
    <lineage>
        <taxon>Bacteria</taxon>
        <taxon>Pseudomonadati</taxon>
        <taxon>Pseudomonadota</taxon>
        <taxon>Alphaproteobacteria</taxon>
        <taxon>Rhodobacterales</taxon>
        <taxon>Roseobacteraceae</taxon>
        <taxon>Thalassovita</taxon>
    </lineage>
</organism>
<accession>A0A0P1FXA8</accession>
<gene>
    <name evidence="1" type="ORF">TG4357_01762</name>
</gene>
<dbReference type="Proteomes" id="UP000051587">
    <property type="component" value="Unassembled WGS sequence"/>
</dbReference>
<proteinExistence type="predicted"/>